<dbReference type="OrthoDB" id="9811352at2"/>
<evidence type="ECO:0000256" key="7">
    <source>
        <dbReference type="SAM" id="Phobius"/>
    </source>
</evidence>
<dbReference type="InterPro" id="IPR003834">
    <property type="entry name" value="Cyt_c_assmbl_TM_dom"/>
</dbReference>
<comment type="caution">
    <text evidence="9">The sequence shown here is derived from an EMBL/GenBank/DDBJ whole genome shotgun (WGS) entry which is preliminary data.</text>
</comment>
<comment type="similarity">
    <text evidence="2">Belongs to the DsbD family.</text>
</comment>
<keyword evidence="4" id="KW-0201">Cytochrome c-type biogenesis</keyword>
<dbReference type="GO" id="GO:0016020">
    <property type="term" value="C:membrane"/>
    <property type="evidence" value="ECO:0007669"/>
    <property type="project" value="UniProtKB-SubCell"/>
</dbReference>
<keyword evidence="5 7" id="KW-1133">Transmembrane helix</keyword>
<dbReference type="RefSeq" id="WP_155710742.1">
    <property type="nucleotide sequence ID" value="NZ_BMWU01000037.1"/>
</dbReference>
<feature type="transmembrane region" description="Helical" evidence="7">
    <location>
        <begin position="199"/>
        <end position="221"/>
    </location>
</feature>
<dbReference type="PANTHER" id="PTHR31272">
    <property type="entry name" value="CYTOCHROME C-TYPE BIOGENESIS PROTEIN HI_1454-RELATED"/>
    <property type="match status" value="1"/>
</dbReference>
<dbReference type="Pfam" id="PF02683">
    <property type="entry name" value="DsbD_TM"/>
    <property type="match status" value="1"/>
</dbReference>
<evidence type="ECO:0000256" key="4">
    <source>
        <dbReference type="ARBA" id="ARBA00022748"/>
    </source>
</evidence>
<dbReference type="InterPro" id="IPR051790">
    <property type="entry name" value="Cytochrome_c-biogenesis_DsbD"/>
</dbReference>
<evidence type="ECO:0000256" key="1">
    <source>
        <dbReference type="ARBA" id="ARBA00004141"/>
    </source>
</evidence>
<dbReference type="PANTHER" id="PTHR31272:SF9">
    <property type="entry name" value="BLL1027 PROTEIN"/>
    <property type="match status" value="1"/>
</dbReference>
<feature type="transmembrane region" description="Helical" evidence="7">
    <location>
        <begin position="79"/>
        <end position="97"/>
    </location>
</feature>
<feature type="domain" description="Cytochrome C biogenesis protein transmembrane" evidence="8">
    <location>
        <begin position="9"/>
        <end position="211"/>
    </location>
</feature>
<evidence type="ECO:0000313" key="10">
    <source>
        <dbReference type="Proteomes" id="UP000431684"/>
    </source>
</evidence>
<keyword evidence="3 7" id="KW-0812">Transmembrane</keyword>
<accession>A0A6I3XKA7</accession>
<feature type="transmembrane region" description="Helical" evidence="7">
    <location>
        <begin position="51"/>
        <end position="72"/>
    </location>
</feature>
<evidence type="ECO:0000256" key="2">
    <source>
        <dbReference type="ARBA" id="ARBA00006143"/>
    </source>
</evidence>
<sequence length="231" mass="23915">MNHLLEAPLALAAGVFTVASPCILPVLPILFGTAAGSAGAPPGRTRPFMTMAGFIVTFTAFGLLLGAASSAVHVAQETLRNVSLLLLGAFGLLRVWSRPYDWLVAKLPSLPVPSPGMTAGGGFLLGASLGAVWTPCAGPVLASILVLVVGAQDVARSAWLLFLYAVGAAVPMLAILLGGQAVTQRVRLLSRHSGRLQQLAGVLIAGTALAMYLQYDVLIYAKAADFFHISL</sequence>
<comment type="subcellular location">
    <subcellularLocation>
        <location evidence="1">Membrane</location>
        <topology evidence="1">Multi-pass membrane protein</topology>
    </subcellularLocation>
</comment>
<evidence type="ECO:0000256" key="3">
    <source>
        <dbReference type="ARBA" id="ARBA00022692"/>
    </source>
</evidence>
<proteinExistence type="inferred from homology"/>
<name>A0A6I3XKA7_9BURK</name>
<gene>
    <name evidence="9" type="ORF">GJV26_21395</name>
</gene>
<dbReference type="Proteomes" id="UP000431684">
    <property type="component" value="Unassembled WGS sequence"/>
</dbReference>
<evidence type="ECO:0000256" key="6">
    <source>
        <dbReference type="ARBA" id="ARBA00023136"/>
    </source>
</evidence>
<dbReference type="GO" id="GO:0017004">
    <property type="term" value="P:cytochrome complex assembly"/>
    <property type="evidence" value="ECO:0007669"/>
    <property type="project" value="UniProtKB-KW"/>
</dbReference>
<organism evidence="9 10">
    <name type="scientific">Pseudoduganella dura</name>
    <dbReference type="NCBI Taxonomy" id="321982"/>
    <lineage>
        <taxon>Bacteria</taxon>
        <taxon>Pseudomonadati</taxon>
        <taxon>Pseudomonadota</taxon>
        <taxon>Betaproteobacteria</taxon>
        <taxon>Burkholderiales</taxon>
        <taxon>Oxalobacteraceae</taxon>
        <taxon>Telluria group</taxon>
        <taxon>Pseudoduganella</taxon>
    </lineage>
</organism>
<feature type="transmembrane region" description="Helical" evidence="7">
    <location>
        <begin position="117"/>
        <end position="147"/>
    </location>
</feature>
<evidence type="ECO:0000313" key="9">
    <source>
        <dbReference type="EMBL" id="MUI15000.1"/>
    </source>
</evidence>
<evidence type="ECO:0000256" key="5">
    <source>
        <dbReference type="ARBA" id="ARBA00022989"/>
    </source>
</evidence>
<feature type="transmembrane region" description="Helical" evidence="7">
    <location>
        <begin position="7"/>
        <end position="31"/>
    </location>
</feature>
<keyword evidence="6 7" id="KW-0472">Membrane</keyword>
<feature type="transmembrane region" description="Helical" evidence="7">
    <location>
        <begin position="159"/>
        <end position="179"/>
    </location>
</feature>
<reference evidence="9 10" key="1">
    <citation type="submission" date="2019-11" db="EMBL/GenBank/DDBJ databases">
        <title>Draft Genome Sequences of Six Type Strains of the Genus Massilia.</title>
        <authorList>
            <person name="Miess H."/>
            <person name="Frediansyah A."/>
            <person name="Goeker M."/>
            <person name="Gross H."/>
        </authorList>
    </citation>
    <scope>NUCLEOTIDE SEQUENCE [LARGE SCALE GENOMIC DNA]</scope>
    <source>
        <strain evidence="9 10">DSM 17513</strain>
    </source>
</reference>
<evidence type="ECO:0000259" key="8">
    <source>
        <dbReference type="Pfam" id="PF02683"/>
    </source>
</evidence>
<dbReference type="AlphaFoldDB" id="A0A6I3XKA7"/>
<keyword evidence="10" id="KW-1185">Reference proteome</keyword>
<dbReference type="EMBL" id="WNWM01000002">
    <property type="protein sequence ID" value="MUI15000.1"/>
    <property type="molecule type" value="Genomic_DNA"/>
</dbReference>
<protein>
    <submittedName>
        <fullName evidence="9">Cytochrome c biogenesis protein CcdA</fullName>
    </submittedName>
</protein>